<evidence type="ECO:0000256" key="5">
    <source>
        <dbReference type="SAM" id="Phobius"/>
    </source>
</evidence>
<keyword evidence="8" id="KW-1185">Reference proteome</keyword>
<feature type="transmembrane region" description="Helical" evidence="5">
    <location>
        <begin position="132"/>
        <end position="157"/>
    </location>
</feature>
<organism evidence="7 8">
    <name type="scientific">Kibdelosporangium lantanae</name>
    <dbReference type="NCBI Taxonomy" id="1497396"/>
    <lineage>
        <taxon>Bacteria</taxon>
        <taxon>Bacillati</taxon>
        <taxon>Actinomycetota</taxon>
        <taxon>Actinomycetes</taxon>
        <taxon>Pseudonocardiales</taxon>
        <taxon>Pseudonocardiaceae</taxon>
        <taxon>Kibdelosporangium</taxon>
    </lineage>
</organism>
<comment type="caution">
    <text evidence="7">The sequence shown here is derived from an EMBL/GenBank/DDBJ whole genome shotgun (WGS) entry which is preliminary data.</text>
</comment>
<feature type="transmembrane region" description="Helical" evidence="5">
    <location>
        <begin position="20"/>
        <end position="38"/>
    </location>
</feature>
<comment type="subcellular location">
    <subcellularLocation>
        <location evidence="1">Membrane</location>
        <topology evidence="1">Multi-pass membrane protein</topology>
    </subcellularLocation>
</comment>
<feature type="non-terminal residue" evidence="7">
    <location>
        <position position="223"/>
    </location>
</feature>
<evidence type="ECO:0000313" key="8">
    <source>
        <dbReference type="Proteomes" id="UP001597045"/>
    </source>
</evidence>
<dbReference type="InterPro" id="IPR051784">
    <property type="entry name" value="Nod_factor_ABC_transporter"/>
</dbReference>
<keyword evidence="4 5" id="KW-0472">Membrane</keyword>
<evidence type="ECO:0000256" key="4">
    <source>
        <dbReference type="ARBA" id="ARBA00023136"/>
    </source>
</evidence>
<evidence type="ECO:0000256" key="3">
    <source>
        <dbReference type="ARBA" id="ARBA00022989"/>
    </source>
</evidence>
<keyword evidence="3 5" id="KW-1133">Transmembrane helix</keyword>
<proteinExistence type="predicted"/>
<sequence>MTVFLAAFRFQLTISRSAPHHLHVLATTPFLTVVFFAISGSTSEEAATTCVLAPVMIALWTGSLTVAGEMIGDDRANGRLEAIVATPARLSVVVTARLCASGILALACFVEAYAVAGLFYGKWLSVQHPFQFALVAFVTVLAMAGTATTLSAVFVLVPSARTVQNTLTYPFYLLGGVLLPVSMLPEWVRPVSRLVFLSWSGDLLRDTFAAPEVHQFTGRLVVV</sequence>
<feature type="transmembrane region" description="Helical" evidence="5">
    <location>
        <begin position="50"/>
        <end position="72"/>
    </location>
</feature>
<name>A0ABW3MFA7_9PSEU</name>
<dbReference type="PANTHER" id="PTHR43229">
    <property type="entry name" value="NODULATION PROTEIN J"/>
    <property type="match status" value="1"/>
</dbReference>
<reference evidence="8" key="1">
    <citation type="journal article" date="2019" name="Int. J. Syst. Evol. Microbiol.">
        <title>The Global Catalogue of Microorganisms (GCM) 10K type strain sequencing project: providing services to taxonomists for standard genome sequencing and annotation.</title>
        <authorList>
            <consortium name="The Broad Institute Genomics Platform"/>
            <consortium name="The Broad Institute Genome Sequencing Center for Infectious Disease"/>
            <person name="Wu L."/>
            <person name="Ma J."/>
        </authorList>
    </citation>
    <scope>NUCLEOTIDE SEQUENCE [LARGE SCALE GENOMIC DNA]</scope>
    <source>
        <strain evidence="8">JCM 31486</strain>
    </source>
</reference>
<dbReference type="InterPro" id="IPR013525">
    <property type="entry name" value="ABC2_TM"/>
</dbReference>
<dbReference type="PANTHER" id="PTHR43229:SF6">
    <property type="entry name" value="ABC-TYPE MULTIDRUG TRANSPORT SYSTEM, PERMEASE COMPONENT"/>
    <property type="match status" value="1"/>
</dbReference>
<dbReference type="Pfam" id="PF01061">
    <property type="entry name" value="ABC2_membrane"/>
    <property type="match status" value="1"/>
</dbReference>
<dbReference type="Proteomes" id="UP001597045">
    <property type="component" value="Unassembled WGS sequence"/>
</dbReference>
<gene>
    <name evidence="7" type="ORF">ACFQ1S_27430</name>
</gene>
<feature type="domain" description="ABC-2 type transporter transmembrane" evidence="6">
    <location>
        <begin position="25"/>
        <end position="208"/>
    </location>
</feature>
<evidence type="ECO:0000256" key="1">
    <source>
        <dbReference type="ARBA" id="ARBA00004141"/>
    </source>
</evidence>
<protein>
    <submittedName>
        <fullName evidence="7">ABC transporter permease</fullName>
    </submittedName>
</protein>
<accession>A0ABW3MFA7</accession>
<evidence type="ECO:0000256" key="2">
    <source>
        <dbReference type="ARBA" id="ARBA00022692"/>
    </source>
</evidence>
<dbReference type="EMBL" id="JBHTIS010001917">
    <property type="protein sequence ID" value="MFD1049001.1"/>
    <property type="molecule type" value="Genomic_DNA"/>
</dbReference>
<evidence type="ECO:0000313" key="7">
    <source>
        <dbReference type="EMBL" id="MFD1049001.1"/>
    </source>
</evidence>
<feature type="transmembrane region" description="Helical" evidence="5">
    <location>
        <begin position="169"/>
        <end position="188"/>
    </location>
</feature>
<feature type="transmembrane region" description="Helical" evidence="5">
    <location>
        <begin position="92"/>
        <end position="120"/>
    </location>
</feature>
<keyword evidence="2 5" id="KW-0812">Transmembrane</keyword>
<evidence type="ECO:0000259" key="6">
    <source>
        <dbReference type="Pfam" id="PF01061"/>
    </source>
</evidence>